<dbReference type="InterPro" id="IPR006115">
    <property type="entry name" value="6PGDH_NADP-bd"/>
</dbReference>
<evidence type="ECO:0000313" key="6">
    <source>
        <dbReference type="Proteomes" id="UP001499854"/>
    </source>
</evidence>
<evidence type="ECO:0000259" key="3">
    <source>
        <dbReference type="Pfam" id="PF03446"/>
    </source>
</evidence>
<dbReference type="InterPro" id="IPR013328">
    <property type="entry name" value="6PGD_dom2"/>
</dbReference>
<proteinExistence type="inferred from homology"/>
<dbReference type="Proteomes" id="UP001499854">
    <property type="component" value="Unassembled WGS sequence"/>
</dbReference>
<dbReference type="SUPFAM" id="SSF51735">
    <property type="entry name" value="NAD(P)-binding Rossmann-fold domains"/>
    <property type="match status" value="1"/>
</dbReference>
<dbReference type="PANTHER" id="PTHR43580:SF2">
    <property type="entry name" value="CYTOKINE-LIKE NUCLEAR FACTOR N-PAC"/>
    <property type="match status" value="1"/>
</dbReference>
<protein>
    <submittedName>
        <fullName evidence="5">NAD(P)-binding domain-containing protein</fullName>
    </submittedName>
</protein>
<name>A0ABN2SWI5_9ACTN</name>
<accession>A0ABN2SWI5</accession>
<dbReference type="EMBL" id="BAAAQM010000050">
    <property type="protein sequence ID" value="GAA1993551.1"/>
    <property type="molecule type" value="Genomic_DNA"/>
</dbReference>
<organism evidence="5 6">
    <name type="scientific">Catenulispora subtropica</name>
    <dbReference type="NCBI Taxonomy" id="450798"/>
    <lineage>
        <taxon>Bacteria</taxon>
        <taxon>Bacillati</taxon>
        <taxon>Actinomycetota</taxon>
        <taxon>Actinomycetes</taxon>
        <taxon>Catenulisporales</taxon>
        <taxon>Catenulisporaceae</taxon>
        <taxon>Catenulispora</taxon>
    </lineage>
</organism>
<dbReference type="Gene3D" id="3.40.50.720">
    <property type="entry name" value="NAD(P)-binding Rossmann-like Domain"/>
    <property type="match status" value="1"/>
</dbReference>
<feature type="domain" description="6-phosphogluconate dehydrogenase NADP-binding" evidence="3">
    <location>
        <begin position="7"/>
        <end position="154"/>
    </location>
</feature>
<dbReference type="PIRSF" id="PIRSF000103">
    <property type="entry name" value="HIBADH"/>
    <property type="match status" value="1"/>
</dbReference>
<gene>
    <name evidence="5" type="ORF">GCM10009838_67040</name>
</gene>
<evidence type="ECO:0000256" key="1">
    <source>
        <dbReference type="ARBA" id="ARBA00009080"/>
    </source>
</evidence>
<evidence type="ECO:0000313" key="5">
    <source>
        <dbReference type="EMBL" id="GAA1993551.1"/>
    </source>
</evidence>
<dbReference type="InterPro" id="IPR036291">
    <property type="entry name" value="NAD(P)-bd_dom_sf"/>
</dbReference>
<reference evidence="5 6" key="1">
    <citation type="journal article" date="2019" name="Int. J. Syst. Evol. Microbiol.">
        <title>The Global Catalogue of Microorganisms (GCM) 10K type strain sequencing project: providing services to taxonomists for standard genome sequencing and annotation.</title>
        <authorList>
            <consortium name="The Broad Institute Genomics Platform"/>
            <consortium name="The Broad Institute Genome Sequencing Center for Infectious Disease"/>
            <person name="Wu L."/>
            <person name="Ma J."/>
        </authorList>
    </citation>
    <scope>NUCLEOTIDE SEQUENCE [LARGE SCALE GENOMIC DNA]</scope>
    <source>
        <strain evidence="5 6">JCM 16013</strain>
    </source>
</reference>
<evidence type="ECO:0000256" key="2">
    <source>
        <dbReference type="ARBA" id="ARBA00023002"/>
    </source>
</evidence>
<dbReference type="InterPro" id="IPR048666">
    <property type="entry name" value="RedAm-like_C"/>
</dbReference>
<sequence length="284" mass="28487">MESSTQNVAVLGLGPMGRALAAAFGPGVTVWNRTPGKADGLEATIAPSPSDAVAAADIVVTCLIDYPAVRRTLAAADLGGRTLINLTSGTPDQARELAAWAADRGVPYLDGAILTPTPMIGTPSGTILFSGDPAVHATVAPTLAVLGGRILHLGPDPARASAYDVALLDVFATATNGLLHGFALAAAEGIAPPDFAAFAAGIGALLPEMATRFGGRLADGRHPGDRSTIGSAASGIAHVTAAARARGLDTGMLDAARAVIDRAVAEGHGHEGLSRLAVMWGRTG</sequence>
<dbReference type="Pfam" id="PF21761">
    <property type="entry name" value="RedAm-like_C"/>
    <property type="match status" value="1"/>
</dbReference>
<dbReference type="Gene3D" id="1.10.1040.10">
    <property type="entry name" value="N-(1-d-carboxylethyl)-l-norvaline Dehydrogenase, domain 2"/>
    <property type="match status" value="1"/>
</dbReference>
<keyword evidence="6" id="KW-1185">Reference proteome</keyword>
<dbReference type="InterPro" id="IPR015815">
    <property type="entry name" value="HIBADH-related"/>
</dbReference>
<keyword evidence="2" id="KW-0560">Oxidoreductase</keyword>
<feature type="domain" description="NADPH-dependent reductive aminase-like C-terminal" evidence="4">
    <location>
        <begin position="156"/>
        <end position="280"/>
    </location>
</feature>
<evidence type="ECO:0000259" key="4">
    <source>
        <dbReference type="Pfam" id="PF21761"/>
    </source>
</evidence>
<comment type="caution">
    <text evidence="5">The sequence shown here is derived from an EMBL/GenBank/DDBJ whole genome shotgun (WGS) entry which is preliminary data.</text>
</comment>
<dbReference type="Pfam" id="PF03446">
    <property type="entry name" value="NAD_binding_2"/>
    <property type="match status" value="1"/>
</dbReference>
<dbReference type="PANTHER" id="PTHR43580">
    <property type="entry name" value="OXIDOREDUCTASE GLYR1-RELATED"/>
    <property type="match status" value="1"/>
</dbReference>
<comment type="similarity">
    <text evidence="1">Belongs to the HIBADH-related family.</text>
</comment>
<dbReference type="RefSeq" id="WP_344661184.1">
    <property type="nucleotide sequence ID" value="NZ_BAAAQM010000050.1"/>
</dbReference>
<dbReference type="InterPro" id="IPR051265">
    <property type="entry name" value="HIBADH-related_NP60_sf"/>
</dbReference>